<name>A0A089LV88_9BACL</name>
<dbReference type="AlphaFoldDB" id="A0A089LV88"/>
<dbReference type="EMBL" id="CP009286">
    <property type="protein sequence ID" value="AIQ65416.1"/>
    <property type="molecule type" value="Genomic_DNA"/>
</dbReference>
<sequence length="240" mass="27066">MDKFAQARAEEIKYHEDFYASNTLFEPGTWLSKPVKIVMEMLEALDVSGIRVLDLGCGVGRNSIPIAQRIKEYEGTVTCIDLIPKAIELLEENAKAYEVEDCLLAEASDAEFYPIEPDYYNYIIACSCLEHVSSVGAFEGVVTQMIKGTKNGGINTILMSTDIQDYDLATGELTEGLIELNLETHKAYLMLEELYSGWEILMERDIPQKITEQKHGKQIEFRCNWVTFVARKADGIRSNS</sequence>
<organism evidence="5 6">
    <name type="scientific">Paenibacillus stellifer</name>
    <dbReference type="NCBI Taxonomy" id="169760"/>
    <lineage>
        <taxon>Bacteria</taxon>
        <taxon>Bacillati</taxon>
        <taxon>Bacillota</taxon>
        <taxon>Bacilli</taxon>
        <taxon>Bacillales</taxon>
        <taxon>Paenibacillaceae</taxon>
        <taxon>Paenibacillus</taxon>
    </lineage>
</organism>
<dbReference type="InterPro" id="IPR041698">
    <property type="entry name" value="Methyltransf_25"/>
</dbReference>
<keyword evidence="3" id="KW-0949">S-adenosyl-L-methionine</keyword>
<proteinExistence type="predicted"/>
<evidence type="ECO:0000313" key="5">
    <source>
        <dbReference type="EMBL" id="AIQ65416.1"/>
    </source>
</evidence>
<gene>
    <name evidence="5" type="ORF">PSTEL_22180</name>
</gene>
<dbReference type="Gene3D" id="3.40.50.150">
    <property type="entry name" value="Vaccinia Virus protein VP39"/>
    <property type="match status" value="1"/>
</dbReference>
<accession>A0A089LV88</accession>
<dbReference type="RefSeq" id="WP_038698451.1">
    <property type="nucleotide sequence ID" value="NZ_CP009286.1"/>
</dbReference>
<evidence type="ECO:0000259" key="4">
    <source>
        <dbReference type="Pfam" id="PF13649"/>
    </source>
</evidence>
<dbReference type="InterPro" id="IPR029063">
    <property type="entry name" value="SAM-dependent_MTases_sf"/>
</dbReference>
<dbReference type="PANTHER" id="PTHR43464:SF19">
    <property type="entry name" value="UBIQUINONE BIOSYNTHESIS O-METHYLTRANSFERASE, MITOCHONDRIAL"/>
    <property type="match status" value="1"/>
</dbReference>
<dbReference type="PANTHER" id="PTHR43464">
    <property type="entry name" value="METHYLTRANSFERASE"/>
    <property type="match status" value="1"/>
</dbReference>
<feature type="domain" description="Methyltransferase" evidence="4">
    <location>
        <begin position="52"/>
        <end position="153"/>
    </location>
</feature>
<dbReference type="Proteomes" id="UP000029507">
    <property type="component" value="Chromosome"/>
</dbReference>
<reference evidence="5 6" key="1">
    <citation type="submission" date="2014-08" db="EMBL/GenBank/DDBJ databases">
        <title>Comparative genomics of the Paenibacillus odorifer group.</title>
        <authorList>
            <person name="den Bakker H.C."/>
            <person name="Tsai Y.-C."/>
            <person name="Martin N."/>
            <person name="Korlach J."/>
            <person name="Wiedmann M."/>
        </authorList>
    </citation>
    <scope>NUCLEOTIDE SEQUENCE [LARGE SCALE GENOMIC DNA]</scope>
    <source>
        <strain evidence="5 6">DSM 14472</strain>
    </source>
</reference>
<dbReference type="KEGG" id="pste:PSTEL_22180"/>
<keyword evidence="2 5" id="KW-0808">Transferase</keyword>
<evidence type="ECO:0000256" key="3">
    <source>
        <dbReference type="ARBA" id="ARBA00022691"/>
    </source>
</evidence>
<dbReference type="STRING" id="169760.PSTEL_22180"/>
<dbReference type="SUPFAM" id="SSF53335">
    <property type="entry name" value="S-adenosyl-L-methionine-dependent methyltransferases"/>
    <property type="match status" value="1"/>
</dbReference>
<dbReference type="CDD" id="cd02440">
    <property type="entry name" value="AdoMet_MTases"/>
    <property type="match status" value="1"/>
</dbReference>
<keyword evidence="1 5" id="KW-0489">Methyltransferase</keyword>
<dbReference type="HOGENOM" id="CLU_103647_0_0_9"/>
<dbReference type="GO" id="GO:0032259">
    <property type="term" value="P:methylation"/>
    <property type="evidence" value="ECO:0007669"/>
    <property type="project" value="UniProtKB-KW"/>
</dbReference>
<protein>
    <submittedName>
        <fullName evidence="5">Methyltransferase type 12</fullName>
    </submittedName>
</protein>
<dbReference type="Pfam" id="PF13649">
    <property type="entry name" value="Methyltransf_25"/>
    <property type="match status" value="1"/>
</dbReference>
<keyword evidence="6" id="KW-1185">Reference proteome</keyword>
<evidence type="ECO:0000256" key="2">
    <source>
        <dbReference type="ARBA" id="ARBA00022679"/>
    </source>
</evidence>
<dbReference type="GO" id="GO:0008168">
    <property type="term" value="F:methyltransferase activity"/>
    <property type="evidence" value="ECO:0007669"/>
    <property type="project" value="UniProtKB-KW"/>
</dbReference>
<dbReference type="OrthoDB" id="9804312at2"/>
<evidence type="ECO:0000256" key="1">
    <source>
        <dbReference type="ARBA" id="ARBA00022603"/>
    </source>
</evidence>
<evidence type="ECO:0000313" key="6">
    <source>
        <dbReference type="Proteomes" id="UP000029507"/>
    </source>
</evidence>